<protein>
    <submittedName>
        <fullName evidence="2">ATP-binding protein</fullName>
    </submittedName>
</protein>
<dbReference type="GO" id="GO:0016887">
    <property type="term" value="F:ATP hydrolysis activity"/>
    <property type="evidence" value="ECO:0007669"/>
    <property type="project" value="InterPro"/>
</dbReference>
<sequence>MKVNPFQLQSLLAAFIPACLPVLITGAPGIGKSDIVADAAQAAGYDLLISHPVVEDPTDSKGLPFPAADGAGARFLPFGDLATALNSKRPLVWFIDDLGQASPAVQAAKMQLLLARRIGEHVLPEHVTFVAATNRRIDNAAVSNILDPLKSRFSTIVELQTSIEHWTRWAVAKSVSPELIAFLRFRPDLLISSERSKETENLPSPRGWGHVARQMPVVPKGMEIIASAGAVGEGAALEFQSFRQIYRELPSVDSVLAAPESARIPDNVASQYAISSALAAVSNENNFDRVMVYANRLFDAHLGEFAVMLATDAARRDARICSTPAWINAQGGKLGDLLLGN</sequence>
<dbReference type="EMBL" id="QKWJ01000002">
    <property type="protein sequence ID" value="RDK11711.1"/>
    <property type="molecule type" value="Genomic_DNA"/>
</dbReference>
<keyword evidence="2" id="KW-0547">Nucleotide-binding</keyword>
<name>A0A370P1G1_9BURK</name>
<proteinExistence type="predicted"/>
<dbReference type="GO" id="GO:0005524">
    <property type="term" value="F:ATP binding"/>
    <property type="evidence" value="ECO:0007669"/>
    <property type="project" value="UniProtKB-KW"/>
</dbReference>
<keyword evidence="3" id="KW-1185">Reference proteome</keyword>
<dbReference type="RefSeq" id="WP_115012986.1">
    <property type="nucleotide sequence ID" value="NZ_QKWJ01000002.1"/>
</dbReference>
<comment type="caution">
    <text evidence="2">The sequence shown here is derived from an EMBL/GenBank/DDBJ whole genome shotgun (WGS) entry which is preliminary data.</text>
</comment>
<dbReference type="InterPro" id="IPR027417">
    <property type="entry name" value="P-loop_NTPase"/>
</dbReference>
<dbReference type="SUPFAM" id="SSF52540">
    <property type="entry name" value="P-loop containing nucleoside triphosphate hydrolases"/>
    <property type="match status" value="1"/>
</dbReference>
<evidence type="ECO:0000313" key="3">
    <source>
        <dbReference type="Proteomes" id="UP000255165"/>
    </source>
</evidence>
<organism evidence="2 3">
    <name type="scientific">Cupriavidus lacunae</name>
    <dbReference type="NCBI Taxonomy" id="2666307"/>
    <lineage>
        <taxon>Bacteria</taxon>
        <taxon>Pseudomonadati</taxon>
        <taxon>Pseudomonadota</taxon>
        <taxon>Betaproteobacteria</taxon>
        <taxon>Burkholderiales</taxon>
        <taxon>Burkholderiaceae</taxon>
        <taxon>Cupriavidus</taxon>
    </lineage>
</organism>
<reference evidence="2 3" key="1">
    <citation type="submission" date="2018-06" db="EMBL/GenBank/DDBJ databases">
        <authorList>
            <person name="Feng T."/>
            <person name="Jeon C.O."/>
        </authorList>
    </citation>
    <scope>NUCLEOTIDE SEQUENCE [LARGE SCALE GENOMIC DNA]</scope>
    <source>
        <strain evidence="2 3">S23</strain>
    </source>
</reference>
<evidence type="ECO:0000259" key="1">
    <source>
        <dbReference type="Pfam" id="PF00004"/>
    </source>
</evidence>
<dbReference type="Proteomes" id="UP000255165">
    <property type="component" value="Unassembled WGS sequence"/>
</dbReference>
<accession>A0A370P1G1</accession>
<dbReference type="Gene3D" id="3.40.50.300">
    <property type="entry name" value="P-loop containing nucleotide triphosphate hydrolases"/>
    <property type="match status" value="1"/>
</dbReference>
<keyword evidence="2" id="KW-0067">ATP-binding</keyword>
<dbReference type="InterPro" id="IPR003959">
    <property type="entry name" value="ATPase_AAA_core"/>
</dbReference>
<dbReference type="AlphaFoldDB" id="A0A370P1G1"/>
<gene>
    <name evidence="2" type="ORF">DN412_02045</name>
</gene>
<feature type="domain" description="ATPase AAA-type core" evidence="1">
    <location>
        <begin position="22"/>
        <end position="159"/>
    </location>
</feature>
<evidence type="ECO:0000313" key="2">
    <source>
        <dbReference type="EMBL" id="RDK11711.1"/>
    </source>
</evidence>
<dbReference type="CDD" id="cd00009">
    <property type="entry name" value="AAA"/>
    <property type="match status" value="1"/>
</dbReference>
<dbReference type="Pfam" id="PF00004">
    <property type="entry name" value="AAA"/>
    <property type="match status" value="1"/>
</dbReference>